<keyword evidence="4 6" id="KW-1133">Transmembrane helix</keyword>
<dbReference type="InterPro" id="IPR050920">
    <property type="entry name" value="Nematode_rcpt-like_delta"/>
</dbReference>
<dbReference type="Pfam" id="PF10317">
    <property type="entry name" value="7TM_GPCR_Srd"/>
    <property type="match status" value="1"/>
</dbReference>
<dbReference type="EMBL" id="CATQJL010000223">
    <property type="protein sequence ID" value="CAJ0599346.1"/>
    <property type="molecule type" value="Genomic_DNA"/>
</dbReference>
<reference evidence="7" key="1">
    <citation type="submission" date="2023-07" db="EMBL/GenBank/DDBJ databases">
        <authorList>
            <consortium name="CYATHOMIX"/>
        </authorList>
    </citation>
    <scope>NUCLEOTIDE SEQUENCE</scope>
    <source>
        <strain evidence="7">N/A</strain>
    </source>
</reference>
<evidence type="ECO:0000256" key="4">
    <source>
        <dbReference type="ARBA" id="ARBA00022989"/>
    </source>
</evidence>
<evidence type="ECO:0000256" key="6">
    <source>
        <dbReference type="SAM" id="Phobius"/>
    </source>
</evidence>
<evidence type="ECO:0000313" key="7">
    <source>
        <dbReference type="EMBL" id="CAJ0599346.1"/>
    </source>
</evidence>
<keyword evidence="8" id="KW-1185">Reference proteome</keyword>
<comment type="caution">
    <text evidence="7">The sequence shown here is derived from an EMBL/GenBank/DDBJ whole genome shotgun (WGS) entry which is preliminary data.</text>
</comment>
<proteinExistence type="inferred from homology"/>
<dbReference type="PANTHER" id="PTHR22945:SF40">
    <property type="entry name" value="SERPENTINE RECEPTOR, CLASS D (DELTA)-RELATED"/>
    <property type="match status" value="1"/>
</dbReference>
<evidence type="ECO:0000256" key="1">
    <source>
        <dbReference type="ARBA" id="ARBA00004141"/>
    </source>
</evidence>
<evidence type="ECO:0000313" key="8">
    <source>
        <dbReference type="Proteomes" id="UP001176961"/>
    </source>
</evidence>
<dbReference type="AlphaFoldDB" id="A0AA36M614"/>
<evidence type="ECO:0000256" key="2">
    <source>
        <dbReference type="ARBA" id="ARBA00009166"/>
    </source>
</evidence>
<accession>A0AA36M614</accession>
<comment type="similarity">
    <text evidence="2">Belongs to the nematode receptor-like protein srd family.</text>
</comment>
<dbReference type="GO" id="GO:0016020">
    <property type="term" value="C:membrane"/>
    <property type="evidence" value="ECO:0007669"/>
    <property type="project" value="UniProtKB-SubCell"/>
</dbReference>
<keyword evidence="5 6" id="KW-0472">Membrane</keyword>
<organism evidence="7 8">
    <name type="scientific">Cylicocyclus nassatus</name>
    <name type="common">Nematode worm</name>
    <dbReference type="NCBI Taxonomy" id="53992"/>
    <lineage>
        <taxon>Eukaryota</taxon>
        <taxon>Metazoa</taxon>
        <taxon>Ecdysozoa</taxon>
        <taxon>Nematoda</taxon>
        <taxon>Chromadorea</taxon>
        <taxon>Rhabditida</taxon>
        <taxon>Rhabditina</taxon>
        <taxon>Rhabditomorpha</taxon>
        <taxon>Strongyloidea</taxon>
        <taxon>Strongylidae</taxon>
        <taxon>Cylicocyclus</taxon>
    </lineage>
</organism>
<dbReference type="Proteomes" id="UP001176961">
    <property type="component" value="Unassembled WGS sequence"/>
</dbReference>
<feature type="transmembrane region" description="Helical" evidence="6">
    <location>
        <begin position="12"/>
        <end position="31"/>
    </location>
</feature>
<name>A0AA36M614_CYLNA</name>
<gene>
    <name evidence="7" type="ORF">CYNAS_LOCUS11329</name>
</gene>
<dbReference type="InterPro" id="IPR019421">
    <property type="entry name" value="7TM_GPCR_serpentine_rcpt_Srd"/>
</dbReference>
<evidence type="ECO:0000256" key="3">
    <source>
        <dbReference type="ARBA" id="ARBA00022692"/>
    </source>
</evidence>
<protein>
    <submittedName>
        <fullName evidence="7">Uncharacterized protein</fullName>
    </submittedName>
</protein>
<evidence type="ECO:0000256" key="5">
    <source>
        <dbReference type="ARBA" id="ARBA00023136"/>
    </source>
</evidence>
<keyword evidence="3 6" id="KW-0812">Transmembrane</keyword>
<sequence>MEALSITSTTIHSTIGIFGIFAKVLLAFAVVRKTPANMTTYSNDLLSSLVSVTVQQRIIPEGFGLFYISFGPCRYLDTVLCYIATVTGYGVCCTRFGIDIV</sequence>
<dbReference type="PANTHER" id="PTHR22945">
    <property type="entry name" value="SERPENTINE RECEPTOR, CLASS D DELTA"/>
    <property type="match status" value="1"/>
</dbReference>
<comment type="subcellular location">
    <subcellularLocation>
        <location evidence="1">Membrane</location>
        <topology evidence="1">Multi-pass membrane protein</topology>
    </subcellularLocation>
</comment>